<evidence type="ECO:0000256" key="1">
    <source>
        <dbReference type="ARBA" id="ARBA00004514"/>
    </source>
</evidence>
<dbReference type="InterPro" id="IPR016055">
    <property type="entry name" value="A-D-PHexomutase_a/b/a-I/II/III"/>
</dbReference>
<accession>O66933</accession>
<feature type="domain" description="Nucleotidyl transferase" evidence="6">
    <location>
        <begin position="2"/>
        <end position="231"/>
    </location>
</feature>
<evidence type="ECO:0000259" key="6">
    <source>
        <dbReference type="Pfam" id="PF00483"/>
    </source>
</evidence>
<dbReference type="GO" id="GO:0005975">
    <property type="term" value="P:carbohydrate metabolic process"/>
    <property type="evidence" value="ECO:0007669"/>
    <property type="project" value="InterPro"/>
</dbReference>
<dbReference type="Pfam" id="PF00483">
    <property type="entry name" value="NTP_transferase"/>
    <property type="match status" value="1"/>
</dbReference>
<evidence type="ECO:0000256" key="4">
    <source>
        <dbReference type="ARBA" id="ARBA00022540"/>
    </source>
</evidence>
<dbReference type="InterPro" id="IPR011004">
    <property type="entry name" value="Trimer_LpxA-like_sf"/>
</dbReference>
<dbReference type="PATRIC" id="fig|224324.8.peg.576"/>
<proteinExistence type="inferred from homology"/>
<evidence type="ECO:0000313" key="9">
    <source>
        <dbReference type="EMBL" id="AAC06893.1"/>
    </source>
</evidence>
<keyword evidence="4" id="KW-0396">Initiation factor</keyword>
<dbReference type="InterPro" id="IPR050486">
    <property type="entry name" value="Mannose-1P_guanyltransferase"/>
</dbReference>
<dbReference type="HOGENOM" id="CLU_017652_1_0_0"/>
<dbReference type="Pfam" id="PF02878">
    <property type="entry name" value="PGM_PMM_I"/>
    <property type="match status" value="1"/>
</dbReference>
<dbReference type="SUPFAM" id="SSF53448">
    <property type="entry name" value="Nucleotide-diphospho-sugar transferases"/>
    <property type="match status" value="1"/>
</dbReference>
<dbReference type="Gene3D" id="3.90.550.10">
    <property type="entry name" value="Spore Coat Polysaccharide Biosynthesis Protein SpsA, Chain A"/>
    <property type="match status" value="1"/>
</dbReference>
<dbReference type="AlphaFoldDB" id="O66933"/>
<dbReference type="InterPro" id="IPR036900">
    <property type="entry name" value="A-D-PHexomutase_C_sf"/>
</dbReference>
<comment type="similarity">
    <text evidence="2">Belongs to the phosphohexose mutase family.</text>
</comment>
<dbReference type="Gene3D" id="3.30.310.50">
    <property type="entry name" value="Alpha-D-phosphohexomutase, C-terminal domain"/>
    <property type="match status" value="1"/>
</dbReference>
<sequence length="831" mass="93607">MKGVILAGGFGTRIQPLTNSIPKPMLPVANRPIMEHVVHRLKEAGIEEIVVLLYYQAEVIKNYFKDGSDFGVKITYVQPEADYGTAGAVKQAQNYLNETFIIVSGDVITDFNLSELIAFHKSKSSKFTLALYSVENPLQFGVVITNKEGKVLKFLEKPGWGEVFSDTVNTGIYVVEPEILNYIPEDKPFDFAMDLFPKLMKSGIDLWALKMRGYWRDIGNIDSYRDVHKDIFAGLVKIRIPGRIITTKEARIYVEEGTEIPENVSLKGTVILGKNVKVGEGSELKNCVIGNNTVIGRNVKLFDSVLWWNVSIDEESEIRNGVICNDVKIGKRVKAKEGVVIAEDCEVEDEVLFLKDVVVWPEKVIEKGSVVTKNIVCESKWEKGIFKGNKVIGRINVELTPDNATKLGMALGSVLPPKSTVILARDYHRASRTIKRSFLGGILSTGINVIDLHLSPLPVMRFTLTEDKKAVCGVYFSISQEFPGSVEICVFDENGLPIDTNFQKKIERVFFREAYRFETFTDLGLIKEKPYFSENYVTKLLSSIDGDSIKLSSNKVVYDALHSPISPFISEVLGKLEIENVILNALYDERKLSRISTYASSSEGNVSKVLKALSYDVGFVMEPSATKLKLVDDRGRTISGDRLLLVVLMLLDKSAEKQLRVYLPVWAPEVLDAILNNVIVERGKFTNLRKSFIEDFYMLADTDGSFTFTEFSYSPDALYASLKIMEMLTKLKVKVSEIYDSLPEYYFLHEVVSCSSEKKGTVLRKISEMAEGKEASFIEGVKIYEDYGNWVLVLPDSYKDLIHVYVQSTERERAEELIKNYMEIVRGICKK</sequence>
<keyword evidence="10" id="KW-1185">Reference proteome</keyword>
<dbReference type="GO" id="GO:0005737">
    <property type="term" value="C:cytoplasm"/>
    <property type="evidence" value="ECO:0000318"/>
    <property type="project" value="GO_Central"/>
</dbReference>
<dbReference type="CDD" id="cd04181">
    <property type="entry name" value="NTP_transferase"/>
    <property type="match status" value="1"/>
</dbReference>
<dbReference type="InterPro" id="IPR056764">
    <property type="entry name" value="LbH_EIF2B3/5"/>
</dbReference>
<evidence type="ECO:0000259" key="7">
    <source>
        <dbReference type="Pfam" id="PF02878"/>
    </source>
</evidence>
<keyword evidence="3" id="KW-0963">Cytoplasm</keyword>
<reference evidence="9 10" key="1">
    <citation type="journal article" date="1998" name="Nature">
        <title>The complete genome of the hyperthermophilic bacterium Aquifex aeolicus.</title>
        <authorList>
            <person name="Deckert G."/>
            <person name="Warren P.V."/>
            <person name="Gaasterland T."/>
            <person name="Young W.G."/>
            <person name="Lenox A.L."/>
            <person name="Graham D.E."/>
            <person name="Overbeek R."/>
            <person name="Snead M.A."/>
            <person name="Keller M."/>
            <person name="Aujay M."/>
            <person name="Huber R."/>
            <person name="Feldman R.A."/>
            <person name="Short J.M."/>
            <person name="Olson G.J."/>
            <person name="Swanson R.V."/>
        </authorList>
    </citation>
    <scope>NUCLEOTIDE SEQUENCE [LARGE SCALE GENOMIC DNA]</scope>
    <source>
        <strain evidence="9 10">VF5</strain>
    </source>
</reference>
<dbReference type="Gene3D" id="2.160.10.10">
    <property type="entry name" value="Hexapeptide repeat proteins"/>
    <property type="match status" value="1"/>
</dbReference>
<dbReference type="EMBL" id="AE000657">
    <property type="protein sequence ID" value="AAC06893.1"/>
    <property type="molecule type" value="Genomic_DNA"/>
</dbReference>
<dbReference type="STRING" id="224324.aq_718"/>
<dbReference type="EnsemblBacteria" id="AAC06893">
    <property type="protein sequence ID" value="AAC06893"/>
    <property type="gene ID" value="aq_718"/>
</dbReference>
<dbReference type="GO" id="GO:0016868">
    <property type="term" value="F:intramolecular phosphotransferase activity"/>
    <property type="evidence" value="ECO:0007669"/>
    <property type="project" value="InterPro"/>
</dbReference>
<protein>
    <submittedName>
        <fullName evidence="9">Mannose-1-phosphate guanyltransferase</fullName>
    </submittedName>
</protein>
<dbReference type="RefSeq" id="WP_010880431.1">
    <property type="nucleotide sequence ID" value="NC_000918.1"/>
</dbReference>
<comment type="subcellular location">
    <subcellularLocation>
        <location evidence="1">Cytoplasm</location>
        <location evidence="1">Cytosol</location>
    </subcellularLocation>
</comment>
<evidence type="ECO:0000259" key="8">
    <source>
        <dbReference type="Pfam" id="PF25084"/>
    </source>
</evidence>
<evidence type="ECO:0000256" key="5">
    <source>
        <dbReference type="ARBA" id="ARBA00022917"/>
    </source>
</evidence>
<gene>
    <name evidence="9" type="primary">mpg</name>
    <name evidence="9" type="ordered locus">aq_718</name>
</gene>
<dbReference type="InterPro" id="IPR005844">
    <property type="entry name" value="A-D-PHexomutase_a/b/a-I"/>
</dbReference>
<dbReference type="Proteomes" id="UP000000798">
    <property type="component" value="Chromosome"/>
</dbReference>
<dbReference type="Gene3D" id="3.40.120.10">
    <property type="entry name" value="Alpha-D-Glucose-1,6-Bisphosphate, subunit A, domain 3"/>
    <property type="match status" value="3"/>
</dbReference>
<dbReference type="GO" id="GO:0016779">
    <property type="term" value="F:nucleotidyltransferase activity"/>
    <property type="evidence" value="ECO:0000318"/>
    <property type="project" value="GO_Central"/>
</dbReference>
<dbReference type="SUPFAM" id="SSF55957">
    <property type="entry name" value="Phosphoglucomutase, C-terminal domain"/>
    <property type="match status" value="1"/>
</dbReference>
<dbReference type="Pfam" id="PF25084">
    <property type="entry name" value="LbH_EIF2B"/>
    <property type="match status" value="1"/>
</dbReference>
<evidence type="ECO:0000256" key="3">
    <source>
        <dbReference type="ARBA" id="ARBA00022490"/>
    </source>
</evidence>
<dbReference type="CDD" id="cd05805">
    <property type="entry name" value="MPG1_transferase"/>
    <property type="match status" value="1"/>
</dbReference>
<keyword evidence="5" id="KW-0648">Protein biosynthesis</keyword>
<feature type="domain" description="Alpha-D-phosphohexomutase alpha/beta/alpha" evidence="7">
    <location>
        <begin position="385"/>
        <end position="514"/>
    </location>
</feature>
<evidence type="ECO:0000313" key="10">
    <source>
        <dbReference type="Proteomes" id="UP000000798"/>
    </source>
</evidence>
<organism evidence="9 10">
    <name type="scientific">Aquifex aeolicus (strain VF5)</name>
    <dbReference type="NCBI Taxonomy" id="224324"/>
    <lineage>
        <taxon>Bacteria</taxon>
        <taxon>Pseudomonadati</taxon>
        <taxon>Aquificota</taxon>
        <taxon>Aquificia</taxon>
        <taxon>Aquificales</taxon>
        <taxon>Aquificaceae</taxon>
        <taxon>Aquifex</taxon>
    </lineage>
</organism>
<evidence type="ECO:0000256" key="2">
    <source>
        <dbReference type="ARBA" id="ARBA00010231"/>
    </source>
</evidence>
<dbReference type="SUPFAM" id="SSF51161">
    <property type="entry name" value="Trimeric LpxA-like enzymes"/>
    <property type="match status" value="1"/>
</dbReference>
<name>O66933_AQUAE</name>
<dbReference type="PANTHER" id="PTHR22572">
    <property type="entry name" value="SUGAR-1-PHOSPHATE GUANYL TRANSFERASE"/>
    <property type="match status" value="1"/>
</dbReference>
<dbReference type="PIR" id="A70363">
    <property type="entry name" value="A70363"/>
</dbReference>
<dbReference type="eggNOG" id="COG1208">
    <property type="taxonomic scope" value="Bacteria"/>
</dbReference>
<dbReference type="InParanoid" id="O66933"/>
<dbReference type="eggNOG" id="COG1109">
    <property type="taxonomic scope" value="Bacteria"/>
</dbReference>
<dbReference type="InterPro" id="IPR029044">
    <property type="entry name" value="Nucleotide-diphossugar_trans"/>
</dbReference>
<dbReference type="InterPro" id="IPR005835">
    <property type="entry name" value="NTP_transferase_dom"/>
</dbReference>
<dbReference type="SUPFAM" id="SSF53738">
    <property type="entry name" value="Phosphoglucomutase, first 3 domains"/>
    <property type="match status" value="2"/>
</dbReference>
<dbReference type="KEGG" id="aae:aq_718"/>
<feature type="domain" description="EIF2B subunit epsilon/gamma LbH" evidence="8">
    <location>
        <begin position="251"/>
        <end position="351"/>
    </location>
</feature>
<dbReference type="OrthoDB" id="9801899at2"/>